<feature type="domain" description="CIZ1 C2H2-type zinc finger" evidence="1">
    <location>
        <begin position="128"/>
        <end position="152"/>
    </location>
</feature>
<organism evidence="2 3">
    <name type="scientific">Muraenolepis orangiensis</name>
    <name type="common">Patagonian moray cod</name>
    <dbReference type="NCBI Taxonomy" id="630683"/>
    <lineage>
        <taxon>Eukaryota</taxon>
        <taxon>Metazoa</taxon>
        <taxon>Chordata</taxon>
        <taxon>Craniata</taxon>
        <taxon>Vertebrata</taxon>
        <taxon>Euteleostomi</taxon>
        <taxon>Actinopterygii</taxon>
        <taxon>Neopterygii</taxon>
        <taxon>Teleostei</taxon>
        <taxon>Neoteleostei</taxon>
        <taxon>Acanthomorphata</taxon>
        <taxon>Zeiogadaria</taxon>
        <taxon>Gadariae</taxon>
        <taxon>Gadiformes</taxon>
        <taxon>Muraenolepidoidei</taxon>
        <taxon>Muraenolepididae</taxon>
        <taxon>Muraenolepis</taxon>
    </lineage>
</organism>
<keyword evidence="3" id="KW-1185">Reference proteome</keyword>
<evidence type="ECO:0000313" key="2">
    <source>
        <dbReference type="EMBL" id="KAJ3603492.1"/>
    </source>
</evidence>
<dbReference type="EMBL" id="JANIIK010000044">
    <property type="protein sequence ID" value="KAJ3603492.1"/>
    <property type="molecule type" value="Genomic_DNA"/>
</dbReference>
<evidence type="ECO:0000259" key="1">
    <source>
        <dbReference type="Pfam" id="PF23330"/>
    </source>
</evidence>
<evidence type="ECO:0000313" key="3">
    <source>
        <dbReference type="Proteomes" id="UP001148018"/>
    </source>
</evidence>
<dbReference type="GO" id="GO:0005634">
    <property type="term" value="C:nucleus"/>
    <property type="evidence" value="ECO:0007669"/>
    <property type="project" value="TreeGrafter"/>
</dbReference>
<comment type="caution">
    <text evidence="2">The sequence shown here is derived from an EMBL/GenBank/DDBJ whole genome shotgun (WGS) entry which is preliminary data.</text>
</comment>
<dbReference type="AlphaFoldDB" id="A0A9Q0IK40"/>
<protein>
    <recommendedName>
        <fullName evidence="1">CIZ1 C2H2-type zinc finger domain-containing protein</fullName>
    </recommendedName>
</protein>
<dbReference type="SUPFAM" id="SSF57667">
    <property type="entry name" value="beta-beta-alpha zinc fingers"/>
    <property type="match status" value="1"/>
</dbReference>
<dbReference type="Gene3D" id="3.30.160.60">
    <property type="entry name" value="Classic Zinc Finger"/>
    <property type="match status" value="1"/>
</dbReference>
<gene>
    <name evidence="2" type="ORF">NHX12_028237</name>
</gene>
<accession>A0A9Q0IK40</accession>
<dbReference type="Proteomes" id="UP001148018">
    <property type="component" value="Unassembled WGS sequence"/>
</dbReference>
<dbReference type="InterPro" id="IPR056345">
    <property type="entry name" value="Znf-C2H2_CIZ1"/>
</dbReference>
<proteinExistence type="predicted"/>
<dbReference type="InterPro" id="IPR026811">
    <property type="entry name" value="CIZ1"/>
</dbReference>
<dbReference type="InterPro" id="IPR036236">
    <property type="entry name" value="Znf_C2H2_sf"/>
</dbReference>
<dbReference type="OrthoDB" id="6378952at2759"/>
<name>A0A9Q0IK40_9TELE</name>
<dbReference type="PANTHER" id="PTHR15491">
    <property type="match status" value="1"/>
</dbReference>
<reference evidence="2" key="1">
    <citation type="submission" date="2022-07" db="EMBL/GenBank/DDBJ databases">
        <title>Chromosome-level genome of Muraenolepis orangiensis.</title>
        <authorList>
            <person name="Kim J."/>
        </authorList>
    </citation>
    <scope>NUCLEOTIDE SEQUENCE</scope>
    <source>
        <strain evidence="2">KU_S4_2022</strain>
        <tissue evidence="2">Muscle</tissue>
    </source>
</reference>
<dbReference type="Pfam" id="PF23330">
    <property type="entry name" value="zf-C2H2_14"/>
    <property type="match status" value="1"/>
</dbReference>
<dbReference type="PANTHER" id="PTHR15491:SF12">
    <property type="entry name" value="CDKN1A INTERACTING ZINC FINGER PROTEIN 1B ISOFORM X1-RELATED"/>
    <property type="match status" value="1"/>
</dbReference>
<sequence>MGLPSLTRFQTGILQEALLFKTSRSQRSDAVPTPDQKGLAEAAELQGLGSSLKVTIQREGDSREFGQTAGQTEGKRQGHHCHLCSSSCPTLQAFQNHMMGTEHQKRLKEVTQIVKTAGSRGDQPIRPRWCDTCQKHFTADVILHRRTNQHKEPVKGEEAEKQEYDPDTVYDAHGVRKPRQPDRRTHILTAHTLTHIPTAGGGAPASTLTQRHVWKGSINLPSSLKVSGVLVLCSQTVA</sequence>